<evidence type="ECO:0000313" key="10">
    <source>
        <dbReference type="Proteomes" id="UP001642720"/>
    </source>
</evidence>
<evidence type="ECO:0000256" key="2">
    <source>
        <dbReference type="ARBA" id="ARBA00008318"/>
    </source>
</evidence>
<dbReference type="GeneID" id="300578749"/>
<evidence type="ECO:0000259" key="7">
    <source>
        <dbReference type="Pfam" id="PF05670"/>
    </source>
</evidence>
<protein>
    <submittedName>
        <fullName evidence="9">Ribosome quality control complex subunit 2</fullName>
    </submittedName>
</protein>
<accession>A0ABY2GYA0</accession>
<keyword evidence="10" id="KW-1185">Reference proteome</keyword>
<comment type="caution">
    <text evidence="9">The sequence shown here is derived from an EMBL/GenBank/DDBJ whole genome shotgun (WGS) entry which is preliminary data.</text>
</comment>
<feature type="compositionally biased region" description="Gly residues" evidence="6">
    <location>
        <begin position="1054"/>
        <end position="1087"/>
    </location>
</feature>
<feature type="compositionally biased region" description="Acidic residues" evidence="6">
    <location>
        <begin position="444"/>
        <end position="467"/>
    </location>
</feature>
<feature type="coiled-coil region" evidence="5">
    <location>
        <begin position="338"/>
        <end position="369"/>
    </location>
</feature>
<dbReference type="InterPro" id="IPR021846">
    <property type="entry name" value="NFACT-C"/>
</dbReference>
<feature type="compositionally biased region" description="Basic and acidic residues" evidence="6">
    <location>
        <begin position="914"/>
        <end position="930"/>
    </location>
</feature>
<keyword evidence="4 5" id="KW-0175">Coiled coil</keyword>
<dbReference type="InterPro" id="IPR008532">
    <property type="entry name" value="NFACT_RNA-bd"/>
</dbReference>
<dbReference type="InterPro" id="IPR051608">
    <property type="entry name" value="RQC_Subunit_NEMF"/>
</dbReference>
<feature type="region of interest" description="Disordered" evidence="6">
    <location>
        <begin position="693"/>
        <end position="944"/>
    </location>
</feature>
<dbReference type="RefSeq" id="XP_073557138.1">
    <property type="nucleotide sequence ID" value="XM_073704299.1"/>
</dbReference>
<sequence>MKQRFSSLDVKVIAHELQASLATLRLSNVYDLSSKILLLKFAKPDNKQQLLIDNGFRCHLTNFARTTAAAPSAFVARLRKYLKTRRLTSVAQVGTDRILEFQFSDGQYRLFLEFFASGNIILTDADLKILAISRNVSEGDGQEAQGVGLQYSLENRQNYGGIPPLTKERVKDALKAAAEKAEASTLASTFGKKAKGKSAGDLRKALAVSITELPPALVENVLQANNFDVSAKPADVVDNEPLLDALVNHLSEARDVVENIIASSTCKGYIFAKKRATSSSAPDDTDQAQKHEGLLYEDFHPFVPQKFKNDPSIQVLEFEGYNRTVDEFFSSLEGQKLESRLTGREEAAKKKLEAARQEQAKRIQGLQDAQAMNYRKAAAIEANVERVQEAMDAVNGLLDQGMDWVDIGKLIEREKKRQNPVAEIISLPLKLADNTITLLLAEEAFDEDEAEEDNPFETDDSDSEEDQGGSPPVKEKKSDKLLTVDIVLNMSPWSNAREYYEERRSAAMKQEKTQQQATKALKSTEQKIAEDLKKGLKQEKALLQPIRKQMWFEKFLWFISSDGYLVLGGKDPQQSEILYRRYLRKGDVYCHADIRGAANIVIKNNPNMPDAPIPPATLSQAGSLSVCTSEAWDSKAGMGAWWVNADQVSKTTPSGDILPAGNFTVQGKKNYLPPTQLLLGLGFVFKISEQSKGKHLKHRAHDERSSIAAEAATTGEEEVQNTEGLDDEEGSDAESEENQPGHDERANPLQSSGIEEEAADDAADKLSAAKISDQPSSDETTPSSGDAAGGDQGEGANEADAGKEEDDREEDKVAPSEPATEVSKAPNRASNTTSLATAASSAATQKRGQKRGQKGKAKKIAQKYKDQDEEDRATAEALIGATVGRQRAEAEAAAKAQRQAELEAMKERRRAQHERKQKEVAEQEELRRAMLNEGLDVQEPDEAEKATNLDTLVGTPLPGDEILEVIPVCAPWSALVRFKYKVKLQPGSVKKGKAIKEVLERLKTDSARKGVVDEAARDTEKMWPREVELIKSLKPEEIANCVPVSKLRVMMTGASGGSGGSGGGGGKGKGGGKSQGKGGKGGKGAKK</sequence>
<feature type="compositionally biased region" description="Acidic residues" evidence="6">
    <location>
        <begin position="715"/>
        <end position="737"/>
    </location>
</feature>
<dbReference type="Gene3D" id="2.30.310.10">
    <property type="entry name" value="ibrinogen binding protein from staphylococcus aureus domain"/>
    <property type="match status" value="1"/>
</dbReference>
<organism evidence="9 10">
    <name type="scientific">Trichoderma ghanense</name>
    <dbReference type="NCBI Taxonomy" id="65468"/>
    <lineage>
        <taxon>Eukaryota</taxon>
        <taxon>Fungi</taxon>
        <taxon>Dikarya</taxon>
        <taxon>Ascomycota</taxon>
        <taxon>Pezizomycotina</taxon>
        <taxon>Sordariomycetes</taxon>
        <taxon>Hypocreomycetidae</taxon>
        <taxon>Hypocreales</taxon>
        <taxon>Hypocreaceae</taxon>
        <taxon>Trichoderma</taxon>
    </lineage>
</organism>
<evidence type="ECO:0000256" key="3">
    <source>
        <dbReference type="ARBA" id="ARBA00022490"/>
    </source>
</evidence>
<feature type="compositionally biased region" description="Basic and acidic residues" evidence="6">
    <location>
        <begin position="886"/>
        <end position="906"/>
    </location>
</feature>
<evidence type="ECO:0000256" key="5">
    <source>
        <dbReference type="SAM" id="Coils"/>
    </source>
</evidence>
<feature type="region of interest" description="Disordered" evidence="6">
    <location>
        <begin position="1052"/>
        <end position="1087"/>
    </location>
</feature>
<comment type="subcellular location">
    <subcellularLocation>
        <location evidence="1">Cytoplasm</location>
    </subcellularLocation>
</comment>
<evidence type="ECO:0000256" key="6">
    <source>
        <dbReference type="SAM" id="MobiDB-lite"/>
    </source>
</evidence>
<feature type="domain" description="NFACT protein C-terminal" evidence="8">
    <location>
        <begin position="943"/>
        <end position="1050"/>
    </location>
</feature>
<keyword evidence="3" id="KW-0963">Cytoplasm</keyword>
<gene>
    <name evidence="9" type="ORF">CCMA1212_007122</name>
</gene>
<proteinExistence type="inferred from homology"/>
<comment type="similarity">
    <text evidence="2">Belongs to the NEMF family.</text>
</comment>
<evidence type="ECO:0000259" key="8">
    <source>
        <dbReference type="Pfam" id="PF11923"/>
    </source>
</evidence>
<dbReference type="PANTHER" id="PTHR15239:SF6">
    <property type="entry name" value="RIBOSOME QUALITY CONTROL COMPLEX SUBUNIT NEMF"/>
    <property type="match status" value="1"/>
</dbReference>
<dbReference type="EMBL" id="PPTA01000010">
    <property type="protein sequence ID" value="TFB00937.1"/>
    <property type="molecule type" value="Genomic_DNA"/>
</dbReference>
<dbReference type="Proteomes" id="UP001642720">
    <property type="component" value="Unassembled WGS sequence"/>
</dbReference>
<feature type="region of interest" description="Disordered" evidence="6">
    <location>
        <begin position="444"/>
        <end position="476"/>
    </location>
</feature>
<evidence type="ECO:0000256" key="1">
    <source>
        <dbReference type="ARBA" id="ARBA00004496"/>
    </source>
</evidence>
<reference evidence="9 10" key="1">
    <citation type="submission" date="2018-01" db="EMBL/GenBank/DDBJ databases">
        <title>Genome characterization of the sugarcane-associated fungus Trichoderma ghanense CCMA-1212 and their application in lignocelulose bioconversion.</title>
        <authorList>
            <person name="Steindorff A.S."/>
            <person name="Mendes T.D."/>
            <person name="Vilela E.S.D."/>
            <person name="Rodrigues D.S."/>
            <person name="Formighieri E.F."/>
            <person name="Melo I.S."/>
            <person name="Favaro L.C.L."/>
        </authorList>
    </citation>
    <scope>NUCLEOTIDE SEQUENCE [LARGE SCALE GENOMIC DNA]</scope>
    <source>
        <strain evidence="9 10">CCMA-1212</strain>
    </source>
</reference>
<feature type="compositionally biased region" description="Polar residues" evidence="6">
    <location>
        <begin position="773"/>
        <end position="784"/>
    </location>
</feature>
<feature type="compositionally biased region" description="Basic residues" evidence="6">
    <location>
        <begin position="847"/>
        <end position="862"/>
    </location>
</feature>
<dbReference type="Pfam" id="PF05833">
    <property type="entry name" value="NFACT_N"/>
    <property type="match status" value="1"/>
</dbReference>
<dbReference type="Pfam" id="PF05670">
    <property type="entry name" value="NFACT-R_1"/>
    <property type="match status" value="1"/>
</dbReference>
<dbReference type="PANTHER" id="PTHR15239">
    <property type="entry name" value="NUCLEAR EXPORT MEDIATOR FACTOR NEMF"/>
    <property type="match status" value="1"/>
</dbReference>
<evidence type="ECO:0000256" key="4">
    <source>
        <dbReference type="ARBA" id="ARBA00023054"/>
    </source>
</evidence>
<feature type="compositionally biased region" description="Low complexity" evidence="6">
    <location>
        <begin position="829"/>
        <end position="846"/>
    </location>
</feature>
<dbReference type="Pfam" id="PF11923">
    <property type="entry name" value="NFACT-C"/>
    <property type="match status" value="1"/>
</dbReference>
<name>A0ABY2GYA0_9HYPO</name>
<evidence type="ECO:0000313" key="9">
    <source>
        <dbReference type="EMBL" id="TFB00937.1"/>
    </source>
</evidence>
<feature type="domain" description="NFACT RNA-binding" evidence="7">
    <location>
        <begin position="554"/>
        <end position="667"/>
    </location>
</feature>